<dbReference type="InterPro" id="IPR014284">
    <property type="entry name" value="RNA_pol_sigma-70_dom"/>
</dbReference>
<dbReference type="GO" id="GO:0003677">
    <property type="term" value="F:DNA binding"/>
    <property type="evidence" value="ECO:0007669"/>
    <property type="project" value="UniProtKB-KW"/>
</dbReference>
<evidence type="ECO:0000256" key="1">
    <source>
        <dbReference type="ARBA" id="ARBA00010641"/>
    </source>
</evidence>
<dbReference type="EMBL" id="SJPR01000012">
    <property type="protein sequence ID" value="TWT92123.1"/>
    <property type="molecule type" value="Genomic_DNA"/>
</dbReference>
<dbReference type="OrthoDB" id="9780326at2"/>
<evidence type="ECO:0000256" key="3">
    <source>
        <dbReference type="ARBA" id="ARBA00023082"/>
    </source>
</evidence>
<evidence type="ECO:0000259" key="6">
    <source>
        <dbReference type="Pfam" id="PF04542"/>
    </source>
</evidence>
<name>A0A5C6A0Q3_9BACT</name>
<dbReference type="InterPro" id="IPR007627">
    <property type="entry name" value="RNA_pol_sigma70_r2"/>
</dbReference>
<reference evidence="8 9" key="1">
    <citation type="submission" date="2019-02" db="EMBL/GenBank/DDBJ databases">
        <title>Deep-cultivation of Planctomycetes and their phenomic and genomic characterization uncovers novel biology.</title>
        <authorList>
            <person name="Wiegand S."/>
            <person name="Jogler M."/>
            <person name="Boedeker C."/>
            <person name="Pinto D."/>
            <person name="Vollmers J."/>
            <person name="Rivas-Marin E."/>
            <person name="Kohn T."/>
            <person name="Peeters S.H."/>
            <person name="Heuer A."/>
            <person name="Rast P."/>
            <person name="Oberbeckmann S."/>
            <person name="Bunk B."/>
            <person name="Jeske O."/>
            <person name="Meyerdierks A."/>
            <person name="Storesund J.E."/>
            <person name="Kallscheuer N."/>
            <person name="Luecker S."/>
            <person name="Lage O.M."/>
            <person name="Pohl T."/>
            <person name="Merkel B.J."/>
            <person name="Hornburger P."/>
            <person name="Mueller R.-W."/>
            <person name="Bruemmer F."/>
            <person name="Labrenz M."/>
            <person name="Spormann A.M."/>
            <person name="Op Den Camp H."/>
            <person name="Overmann J."/>
            <person name="Amann R."/>
            <person name="Jetten M.S.M."/>
            <person name="Mascher T."/>
            <person name="Medema M.H."/>
            <person name="Devos D.P."/>
            <person name="Kaster A.-K."/>
            <person name="Ovreas L."/>
            <person name="Rohde M."/>
            <person name="Galperin M.Y."/>
            <person name="Jogler C."/>
        </authorList>
    </citation>
    <scope>NUCLEOTIDE SEQUENCE [LARGE SCALE GENOMIC DNA]</scope>
    <source>
        <strain evidence="8 9">Pla108</strain>
    </source>
</reference>
<evidence type="ECO:0000313" key="9">
    <source>
        <dbReference type="Proteomes" id="UP000317421"/>
    </source>
</evidence>
<dbReference type="InterPro" id="IPR013249">
    <property type="entry name" value="RNA_pol_sigma70_r4_t2"/>
</dbReference>
<dbReference type="Gene3D" id="1.10.1740.10">
    <property type="match status" value="1"/>
</dbReference>
<dbReference type="InterPro" id="IPR039425">
    <property type="entry name" value="RNA_pol_sigma-70-like"/>
</dbReference>
<dbReference type="SUPFAM" id="SSF88659">
    <property type="entry name" value="Sigma3 and sigma4 domains of RNA polymerase sigma factors"/>
    <property type="match status" value="1"/>
</dbReference>
<dbReference type="PANTHER" id="PTHR43133">
    <property type="entry name" value="RNA POLYMERASE ECF-TYPE SIGMA FACTO"/>
    <property type="match status" value="1"/>
</dbReference>
<evidence type="ECO:0000259" key="7">
    <source>
        <dbReference type="Pfam" id="PF08281"/>
    </source>
</evidence>
<gene>
    <name evidence="8" type="ORF">Pla108_41330</name>
</gene>
<accession>A0A5C6A0Q3</accession>
<organism evidence="8 9">
    <name type="scientific">Botrimarina colliarenosi</name>
    <dbReference type="NCBI Taxonomy" id="2528001"/>
    <lineage>
        <taxon>Bacteria</taxon>
        <taxon>Pseudomonadati</taxon>
        <taxon>Planctomycetota</taxon>
        <taxon>Planctomycetia</taxon>
        <taxon>Pirellulales</taxon>
        <taxon>Lacipirellulaceae</taxon>
        <taxon>Botrimarina</taxon>
    </lineage>
</organism>
<keyword evidence="9" id="KW-1185">Reference proteome</keyword>
<comment type="caution">
    <text evidence="8">The sequence shown here is derived from an EMBL/GenBank/DDBJ whole genome shotgun (WGS) entry which is preliminary data.</text>
</comment>
<dbReference type="PANTHER" id="PTHR43133:SF8">
    <property type="entry name" value="RNA POLYMERASE SIGMA FACTOR HI_1459-RELATED"/>
    <property type="match status" value="1"/>
</dbReference>
<feature type="domain" description="RNA polymerase sigma-70 region 2" evidence="6">
    <location>
        <begin position="38"/>
        <end position="91"/>
    </location>
</feature>
<dbReference type="InterPro" id="IPR013325">
    <property type="entry name" value="RNA_pol_sigma_r2"/>
</dbReference>
<comment type="similarity">
    <text evidence="1">Belongs to the sigma-70 factor family. ECF subfamily.</text>
</comment>
<feature type="domain" description="RNA polymerase sigma factor 70 region 4 type 2" evidence="7">
    <location>
        <begin position="138"/>
        <end position="180"/>
    </location>
</feature>
<dbReference type="GO" id="GO:0016987">
    <property type="term" value="F:sigma factor activity"/>
    <property type="evidence" value="ECO:0007669"/>
    <property type="project" value="UniProtKB-KW"/>
</dbReference>
<keyword evidence="4" id="KW-0238">DNA-binding</keyword>
<evidence type="ECO:0000313" key="8">
    <source>
        <dbReference type="EMBL" id="TWT92123.1"/>
    </source>
</evidence>
<dbReference type="Proteomes" id="UP000317421">
    <property type="component" value="Unassembled WGS sequence"/>
</dbReference>
<dbReference type="Pfam" id="PF04542">
    <property type="entry name" value="Sigma70_r2"/>
    <property type="match status" value="1"/>
</dbReference>
<dbReference type="RefSeq" id="WP_146446805.1">
    <property type="nucleotide sequence ID" value="NZ_SJPR01000012.1"/>
</dbReference>
<proteinExistence type="inferred from homology"/>
<dbReference type="Pfam" id="PF08281">
    <property type="entry name" value="Sigma70_r4_2"/>
    <property type="match status" value="1"/>
</dbReference>
<dbReference type="SUPFAM" id="SSF88946">
    <property type="entry name" value="Sigma2 domain of RNA polymerase sigma factors"/>
    <property type="match status" value="1"/>
</dbReference>
<keyword evidence="5" id="KW-0804">Transcription</keyword>
<keyword evidence="3" id="KW-0731">Sigma factor</keyword>
<evidence type="ECO:0000256" key="2">
    <source>
        <dbReference type="ARBA" id="ARBA00023015"/>
    </source>
</evidence>
<sequence length="200" mass="22247">MERTNDSWLKDLTQRSEPALVELREALLRGLRRGLSGRPRADESFLEDCTQDSLLRVLDKLGQFDGRSRFVTWATAIAIRVALGQLRRSQWKDVTLADLVPATVNQGGNQLAGAPAPDVRMQRRDLLVALNASIQNDLSDRQRTALLAELRGMPQDEIARQLSCSRNALYKLTHDARKKLKARLEAAGFTGDDLIATSVA</sequence>
<dbReference type="Gene3D" id="1.10.10.10">
    <property type="entry name" value="Winged helix-like DNA-binding domain superfamily/Winged helix DNA-binding domain"/>
    <property type="match status" value="1"/>
</dbReference>
<dbReference type="InterPro" id="IPR036388">
    <property type="entry name" value="WH-like_DNA-bd_sf"/>
</dbReference>
<dbReference type="AlphaFoldDB" id="A0A5C6A0Q3"/>
<protein>
    <submittedName>
        <fullName evidence="8">RNA polymerase sigma factor</fullName>
    </submittedName>
</protein>
<evidence type="ECO:0000256" key="4">
    <source>
        <dbReference type="ARBA" id="ARBA00023125"/>
    </source>
</evidence>
<evidence type="ECO:0000256" key="5">
    <source>
        <dbReference type="ARBA" id="ARBA00023163"/>
    </source>
</evidence>
<dbReference type="InterPro" id="IPR013324">
    <property type="entry name" value="RNA_pol_sigma_r3/r4-like"/>
</dbReference>
<keyword evidence="2" id="KW-0805">Transcription regulation</keyword>
<dbReference type="NCBIfam" id="TIGR02937">
    <property type="entry name" value="sigma70-ECF"/>
    <property type="match status" value="1"/>
</dbReference>
<dbReference type="GO" id="GO:0006352">
    <property type="term" value="P:DNA-templated transcription initiation"/>
    <property type="evidence" value="ECO:0007669"/>
    <property type="project" value="InterPro"/>
</dbReference>